<dbReference type="EMBL" id="JADGIZ020000166">
    <property type="protein sequence ID" value="KAL2911109.1"/>
    <property type="molecule type" value="Genomic_DNA"/>
</dbReference>
<protein>
    <recommendedName>
        <fullName evidence="3">Ankyrin repeat protein</fullName>
    </recommendedName>
</protein>
<dbReference type="Gene3D" id="1.25.40.20">
    <property type="entry name" value="Ankyrin repeat-containing domain"/>
    <property type="match status" value="1"/>
</dbReference>
<evidence type="ECO:0000313" key="1">
    <source>
        <dbReference type="EMBL" id="KAL2911109.1"/>
    </source>
</evidence>
<dbReference type="InterPro" id="IPR052050">
    <property type="entry name" value="SecEffector_AnkRepeat"/>
</dbReference>
<evidence type="ECO:0008006" key="3">
    <source>
        <dbReference type="Google" id="ProtNLM"/>
    </source>
</evidence>
<evidence type="ECO:0000313" key="2">
    <source>
        <dbReference type="Proteomes" id="UP001527925"/>
    </source>
</evidence>
<dbReference type="Proteomes" id="UP001527925">
    <property type="component" value="Unassembled WGS sequence"/>
</dbReference>
<proteinExistence type="predicted"/>
<name>A0ABR4MV39_9FUNG</name>
<dbReference type="SUPFAM" id="SSF48403">
    <property type="entry name" value="Ankyrin repeat"/>
    <property type="match status" value="1"/>
</dbReference>
<organism evidence="1 2">
    <name type="scientific">Polyrhizophydium stewartii</name>
    <dbReference type="NCBI Taxonomy" id="2732419"/>
    <lineage>
        <taxon>Eukaryota</taxon>
        <taxon>Fungi</taxon>
        <taxon>Fungi incertae sedis</taxon>
        <taxon>Chytridiomycota</taxon>
        <taxon>Chytridiomycota incertae sedis</taxon>
        <taxon>Chytridiomycetes</taxon>
        <taxon>Rhizophydiales</taxon>
        <taxon>Rhizophydiales incertae sedis</taxon>
        <taxon>Polyrhizophydium</taxon>
    </lineage>
</organism>
<accession>A0ABR4MV39</accession>
<dbReference type="InterPro" id="IPR036770">
    <property type="entry name" value="Ankyrin_rpt-contain_sf"/>
</dbReference>
<dbReference type="PANTHER" id="PTHR46586">
    <property type="entry name" value="ANKYRIN REPEAT-CONTAINING PROTEIN"/>
    <property type="match status" value="1"/>
</dbReference>
<dbReference type="Pfam" id="PF12796">
    <property type="entry name" value="Ank_2"/>
    <property type="match status" value="1"/>
</dbReference>
<dbReference type="PANTHER" id="PTHR46586:SF3">
    <property type="entry name" value="ANKYRIN REPEAT-CONTAINING PROTEIN"/>
    <property type="match status" value="1"/>
</dbReference>
<gene>
    <name evidence="1" type="ORF">HK105_209428</name>
</gene>
<reference evidence="1 2" key="1">
    <citation type="submission" date="2023-09" db="EMBL/GenBank/DDBJ databases">
        <title>Pangenome analysis of Batrachochytrium dendrobatidis and related Chytrids.</title>
        <authorList>
            <person name="Yacoub M.N."/>
            <person name="Stajich J.E."/>
            <person name="James T.Y."/>
        </authorList>
    </citation>
    <scope>NUCLEOTIDE SEQUENCE [LARGE SCALE GENOMIC DNA]</scope>
    <source>
        <strain evidence="1 2">JEL0888</strain>
    </source>
</reference>
<sequence length="395" mass="43841">MSPENALAQGVSHWDRLPRELKDLVLGTAGLFTRLLCNNVLQAELPRCAGPQLEALWAETVRVEWGGDLYQLPRPPESGNVFLGIRSRDMFQRVRTDRLAPVMALQRVAIRNRWDDLIEFGAVQDLALAASAEGAVHILEDVIKRRGATGLQPELAEAAADGGHLEAARWLHEQMPRVPWPAQVGDRAAGSGRLDVVMFLYTHRRSCVTQTALRSAASSGHLDVVHWLVKECGIECGSDAIRVAAREGHLSVLAFLGQQFPEMLGAENVLLSSNLDVLKWLHARRLLTQAGYILDGLIHAFDLAAFSWLCETFDLSISRRIIQDICCQNKGLLLRWGLKKGKIVIDADMVAVAVNAWAIQILDVMIGHDPGWLEPIATAVARRRDWEMVEWLLGM</sequence>
<keyword evidence="2" id="KW-1185">Reference proteome</keyword>
<dbReference type="InterPro" id="IPR002110">
    <property type="entry name" value="Ankyrin_rpt"/>
</dbReference>
<comment type="caution">
    <text evidence="1">The sequence shown here is derived from an EMBL/GenBank/DDBJ whole genome shotgun (WGS) entry which is preliminary data.</text>
</comment>